<accession>A0A369JWV2</accession>
<name>A0A369JWV2_HYPMA</name>
<dbReference type="Proteomes" id="UP000076154">
    <property type="component" value="Unassembled WGS sequence"/>
</dbReference>
<evidence type="ECO:0000256" key="1">
    <source>
        <dbReference type="SAM" id="SignalP"/>
    </source>
</evidence>
<feature type="signal peptide" evidence="1">
    <location>
        <begin position="1"/>
        <end position="19"/>
    </location>
</feature>
<evidence type="ECO:0000313" key="3">
    <source>
        <dbReference type="Proteomes" id="UP000076154"/>
    </source>
</evidence>
<dbReference type="EMBL" id="LUEZ02000040">
    <property type="protein sequence ID" value="RDB26258.1"/>
    <property type="molecule type" value="Genomic_DNA"/>
</dbReference>
<keyword evidence="1" id="KW-0732">Signal</keyword>
<proteinExistence type="predicted"/>
<organism evidence="2 3">
    <name type="scientific">Hypsizygus marmoreus</name>
    <name type="common">White beech mushroom</name>
    <name type="synonym">Agaricus marmoreus</name>
    <dbReference type="NCBI Taxonomy" id="39966"/>
    <lineage>
        <taxon>Eukaryota</taxon>
        <taxon>Fungi</taxon>
        <taxon>Dikarya</taxon>
        <taxon>Basidiomycota</taxon>
        <taxon>Agaricomycotina</taxon>
        <taxon>Agaricomycetes</taxon>
        <taxon>Agaricomycetidae</taxon>
        <taxon>Agaricales</taxon>
        <taxon>Tricholomatineae</taxon>
        <taxon>Lyophyllaceae</taxon>
        <taxon>Hypsizygus</taxon>
    </lineage>
</organism>
<protein>
    <submittedName>
        <fullName evidence="2">Uncharacterized protein</fullName>
    </submittedName>
</protein>
<comment type="caution">
    <text evidence="2">The sequence shown here is derived from an EMBL/GenBank/DDBJ whole genome shotgun (WGS) entry which is preliminary data.</text>
</comment>
<reference evidence="2" key="1">
    <citation type="submission" date="2018-04" db="EMBL/GenBank/DDBJ databases">
        <title>Whole genome sequencing of Hypsizygus marmoreus.</title>
        <authorList>
            <person name="Choi I.-G."/>
            <person name="Min B."/>
            <person name="Kim J.-G."/>
            <person name="Kim S."/>
            <person name="Oh Y.-L."/>
            <person name="Kong W.-S."/>
            <person name="Park H."/>
            <person name="Jeong J."/>
            <person name="Song E.-S."/>
        </authorList>
    </citation>
    <scope>NUCLEOTIDE SEQUENCE [LARGE SCALE GENOMIC DNA]</scope>
    <source>
        <strain evidence="2">51987-8</strain>
    </source>
</reference>
<gene>
    <name evidence="2" type="ORF">Hypma_006077</name>
</gene>
<feature type="chain" id="PRO_5016562653" evidence="1">
    <location>
        <begin position="20"/>
        <end position="54"/>
    </location>
</feature>
<dbReference type="InParanoid" id="A0A369JWV2"/>
<evidence type="ECO:0000313" key="2">
    <source>
        <dbReference type="EMBL" id="RDB26258.1"/>
    </source>
</evidence>
<sequence>MYIFFYGQMIANFLSSILASHTKTYCVDDTCYYSWSDEALLLHIETMSTRRSTH</sequence>
<dbReference type="AlphaFoldDB" id="A0A369JWV2"/>
<keyword evidence="3" id="KW-1185">Reference proteome</keyword>